<dbReference type="Pfam" id="PF23325">
    <property type="entry name" value="TPR_28"/>
    <property type="match status" value="1"/>
</dbReference>
<dbReference type="CDD" id="cd00171">
    <property type="entry name" value="Sec7"/>
    <property type="match status" value="1"/>
</dbReference>
<dbReference type="Gene3D" id="1.10.220.20">
    <property type="match status" value="1"/>
</dbReference>
<protein>
    <recommendedName>
        <fullName evidence="4">SEC7 domain-containing protein</fullName>
    </recommendedName>
</protein>
<dbReference type="SMART" id="SM00222">
    <property type="entry name" value="Sec7"/>
    <property type="match status" value="1"/>
</dbReference>
<reference evidence="5" key="2">
    <citation type="submission" date="2020-08" db="EMBL/GenBank/DDBJ databases">
        <title>Plant Genome Project.</title>
        <authorList>
            <person name="Zhang R.-G."/>
        </authorList>
    </citation>
    <scope>NUCLEOTIDE SEQUENCE</scope>
    <source>
        <strain evidence="5">Huo1</strain>
        <tissue evidence="5">Leaf</tissue>
    </source>
</reference>
<evidence type="ECO:0000259" key="4">
    <source>
        <dbReference type="PROSITE" id="PS50190"/>
    </source>
</evidence>
<evidence type="ECO:0000313" key="5">
    <source>
        <dbReference type="EMBL" id="KAG6418227.1"/>
    </source>
</evidence>
<dbReference type="SUPFAM" id="SSF48425">
    <property type="entry name" value="Sec7 domain"/>
    <property type="match status" value="1"/>
</dbReference>
<dbReference type="InterPro" id="IPR016024">
    <property type="entry name" value="ARM-type_fold"/>
</dbReference>
<sequence>MRQWVNDAGGAEDLGSRLLKQKKDGKLPVFTPPQQTLEALLESGYDLIKEQKLIMETKLSKEYLKNMDDEPPKLLKGGNITTINTKVQYILCYLIRRPPDSNYHQPDDGCDTSISQSLKSLRAMLFKPQQEWRTIDPSVYMSPFLDVIQSDDIPASATAAALQSVLKILRLGIFDEKTLGGKEAMNAAVNAITSCRLEKTNPITEDAVMMRILQALTAVMRHRASILLTDHSTCTLVNTCFQVVQQTANRVDLLQRCARYTMHELIQIIFSRMPDIEVKDWENSESDTEDNDLDSGYGISSAVDIFHFLCSLLNVVDMMDTDMVSYQTSDENTQVFALYLINSAIELSGDSIGKHPKLLRMIQDDLFHHLIHYGISSTPLVLSMISSTVLNLYHFLRSSVRLQLEAFFSFVLFKVAAPGSSLQLQEVAIEAIINFCRQPNFSMEAYVNYDSDTSFRNVFEETGKLLCKYAFPTGTYLTSTQIQSFEGLSVILHYIADNIDREDDTSPSGPYPVEITEFRPFWEDKVRGADVEAWIEFLRFRKVQKRKILIAGSHFNRDEKKGLDYLKKSGLTSDPPDPKAFAYFFRYTPKLNKTMIGDYLGDPDAFNVQVLREFTHTFEFSGMHLDSSLRTYLESFRLPGESQKIQRVVEAFSERFYEQQSSDLFASKDAVMIFCYSIIMLNTDQHNPQVKKKMSEEDFIKNNRSINGGNDLPREYLSELFQSIATNAIKMDDTNIVVEMNPNRWIQLINRSKIVQPFIMCDFDRRLGRDMFASIAGPSVATVAAVFEHSDEEEMLQDCIESLFSIARISQYGLEDTLDELICSFSKFTTLLNPYASAEETLYAFSHDMKPKMAILAVFTIVNAFKDSIRGGWRTIIECLLKLKRLKLLPQSIMEPEMAPKSPATKPDSAIVIPSNDPKYSKKRQASGITAKFLTFMSMENVEESLNQGMNEFEQNISIIQQCQIGSIFSTSSNLPEESLLNLGRCIIFAAAGKGQKFSTPVEEEETVSFCWELISSMALANRHRVSTFWPYYHDYLLEVTQFPLFSPIPFSEKAIVSLMKMCLKLMASDNFVDGAEELIFKSFNLMWRMEKEILETCCEFLLQAASKIITDYPNKMQTQLGWMSVLHLLSVTGRHPETYDQGVETLIYLMTDQNHITRTNYTYCIDCAFAFVALRNSQVDKNIKIMDMLAESASLLVEWYKGGYSDPGSGTGVGNNGNSLSVEESSRIYNPISFFQRLGESLKKTSLARREEVRNHAVLSLQRSFLLAEDLLFTPTSCINSFYNIIFAMVDDLHEKMLQYSRRDNAERETRSMEGTLKLSMEVLTHLYLHFMKPISESNNFRTFWLGILRRMDTCMKADLGEYGESKLPNIIPELLKNMVMTMKEEDVLKISEEDDLWDITFVQIQWIAPSLTDELFPEGV</sequence>
<accession>A0A8X8ZV81</accession>
<comment type="caution">
    <text evidence="5">The sequence shown here is derived from an EMBL/GenBank/DDBJ whole genome shotgun (WGS) entry which is preliminary data.</text>
</comment>
<name>A0A8X8ZV81_SALSN</name>
<dbReference type="Proteomes" id="UP000298416">
    <property type="component" value="Unassembled WGS sequence"/>
</dbReference>
<proteinExistence type="predicted"/>
<comment type="subcellular location">
    <subcellularLocation>
        <location evidence="2">Cytoplasm</location>
        <location evidence="2">Cytosol</location>
    </subcellularLocation>
    <subcellularLocation>
        <location evidence="1">Membrane</location>
        <topology evidence="1">Peripheral membrane protein</topology>
        <orientation evidence="1">Cytoplasmic side</orientation>
    </subcellularLocation>
</comment>
<dbReference type="EMBL" id="PNBA02000007">
    <property type="protein sequence ID" value="KAG6418227.1"/>
    <property type="molecule type" value="Genomic_DNA"/>
</dbReference>
<dbReference type="InterPro" id="IPR000904">
    <property type="entry name" value="Sec7_dom"/>
</dbReference>
<dbReference type="PROSITE" id="PS50190">
    <property type="entry name" value="SEC7"/>
    <property type="match status" value="1"/>
</dbReference>
<dbReference type="Pfam" id="PF21228">
    <property type="entry name" value="RuBisCO_activase_AAA_helical"/>
    <property type="match status" value="1"/>
</dbReference>
<evidence type="ECO:0000256" key="2">
    <source>
        <dbReference type="ARBA" id="ARBA00004514"/>
    </source>
</evidence>
<dbReference type="InterPro" id="IPR056604">
    <property type="entry name" value="GBF1-like_TPR"/>
</dbReference>
<dbReference type="GO" id="GO:0016192">
    <property type="term" value="P:vesicle-mediated transport"/>
    <property type="evidence" value="ECO:0007669"/>
    <property type="project" value="UniProtKB-ARBA"/>
</dbReference>
<gene>
    <name evidence="5" type="ORF">SASPL_120428</name>
</gene>
<dbReference type="GO" id="GO:0012505">
    <property type="term" value="C:endomembrane system"/>
    <property type="evidence" value="ECO:0007669"/>
    <property type="project" value="UniProtKB-ARBA"/>
</dbReference>
<dbReference type="Gene3D" id="1.10.1000.11">
    <property type="entry name" value="Arf Nucleotide-binding Site Opener,domain 2"/>
    <property type="match status" value="1"/>
</dbReference>
<dbReference type="PANTHER" id="PTHR10663">
    <property type="entry name" value="GUANYL-NUCLEOTIDE EXCHANGE FACTOR"/>
    <property type="match status" value="1"/>
</dbReference>
<evidence type="ECO:0000256" key="3">
    <source>
        <dbReference type="ARBA" id="ARBA00022658"/>
    </source>
</evidence>
<dbReference type="InterPro" id="IPR032691">
    <property type="entry name" value="Mon2/Sec7/BIG1-like_HUS"/>
</dbReference>
<keyword evidence="6" id="KW-1185">Reference proteome</keyword>
<dbReference type="GO" id="GO:0005085">
    <property type="term" value="F:guanyl-nucleotide exchange factor activity"/>
    <property type="evidence" value="ECO:0007669"/>
    <property type="project" value="UniProtKB-KW"/>
</dbReference>
<dbReference type="Pfam" id="PF01369">
    <property type="entry name" value="Sec7"/>
    <property type="match status" value="1"/>
</dbReference>
<dbReference type="InterPro" id="IPR035999">
    <property type="entry name" value="Sec7_dom_sf"/>
</dbReference>
<dbReference type="GO" id="GO:0016020">
    <property type="term" value="C:membrane"/>
    <property type="evidence" value="ECO:0007669"/>
    <property type="project" value="UniProtKB-SubCell"/>
</dbReference>
<dbReference type="InterPro" id="IPR048571">
    <property type="entry name" value="RuBisCO_activase_AAA_helical"/>
</dbReference>
<evidence type="ECO:0000256" key="1">
    <source>
        <dbReference type="ARBA" id="ARBA00004287"/>
    </source>
</evidence>
<dbReference type="FunFam" id="1.10.1000.11:FF:000002">
    <property type="entry name" value="Cytohesin 1"/>
    <property type="match status" value="1"/>
</dbReference>
<reference evidence="5" key="1">
    <citation type="submission" date="2018-01" db="EMBL/GenBank/DDBJ databases">
        <authorList>
            <person name="Mao J.F."/>
        </authorList>
    </citation>
    <scope>NUCLEOTIDE SEQUENCE</scope>
    <source>
        <strain evidence="5">Huo1</strain>
        <tissue evidence="5">Leaf</tissue>
    </source>
</reference>
<feature type="domain" description="SEC7" evidence="4">
    <location>
        <begin position="542"/>
        <end position="727"/>
    </location>
</feature>
<dbReference type="SUPFAM" id="SSF48371">
    <property type="entry name" value="ARM repeat"/>
    <property type="match status" value="1"/>
</dbReference>
<dbReference type="Pfam" id="PF12783">
    <property type="entry name" value="Sec7-like_HUS"/>
    <property type="match status" value="1"/>
</dbReference>
<keyword evidence="3" id="KW-0344">Guanine-nucleotide releasing factor</keyword>
<evidence type="ECO:0000313" key="6">
    <source>
        <dbReference type="Proteomes" id="UP000298416"/>
    </source>
</evidence>
<organism evidence="5">
    <name type="scientific">Salvia splendens</name>
    <name type="common">Scarlet sage</name>
    <dbReference type="NCBI Taxonomy" id="180675"/>
    <lineage>
        <taxon>Eukaryota</taxon>
        <taxon>Viridiplantae</taxon>
        <taxon>Streptophyta</taxon>
        <taxon>Embryophyta</taxon>
        <taxon>Tracheophyta</taxon>
        <taxon>Spermatophyta</taxon>
        <taxon>Magnoliopsida</taxon>
        <taxon>eudicotyledons</taxon>
        <taxon>Gunneridae</taxon>
        <taxon>Pentapetalae</taxon>
        <taxon>asterids</taxon>
        <taxon>lamiids</taxon>
        <taxon>Lamiales</taxon>
        <taxon>Lamiaceae</taxon>
        <taxon>Nepetoideae</taxon>
        <taxon>Mentheae</taxon>
        <taxon>Salviinae</taxon>
        <taxon>Salvia</taxon>
        <taxon>Salvia subgen. Calosphace</taxon>
        <taxon>core Calosphace</taxon>
    </lineage>
</organism>
<dbReference type="InterPro" id="IPR023394">
    <property type="entry name" value="Sec7_C_sf"/>
</dbReference>
<dbReference type="PANTHER" id="PTHR10663:SF322">
    <property type="entry name" value="ARF GUANINE-NUCLEOTIDE EXCHANGE FACTOR GNL2"/>
    <property type="match status" value="1"/>
</dbReference>
<dbReference type="GO" id="GO:0005829">
    <property type="term" value="C:cytosol"/>
    <property type="evidence" value="ECO:0007669"/>
    <property type="project" value="UniProtKB-SubCell"/>
</dbReference>
<dbReference type="Gene3D" id="1.10.8.1070">
    <property type="match status" value="1"/>
</dbReference>
<dbReference type="GO" id="GO:0032012">
    <property type="term" value="P:regulation of ARF protein signal transduction"/>
    <property type="evidence" value="ECO:0007669"/>
    <property type="project" value="InterPro"/>
</dbReference>